<dbReference type="InterPro" id="IPR021776">
    <property type="entry name" value="ActD"/>
</dbReference>
<dbReference type="PANTHER" id="PTHR40394:SF2">
    <property type="entry name" value="QUINOL:CYTOCHROME C OXIDOREDUCTASE MEMBRANE PROTEIN"/>
    <property type="match status" value="1"/>
</dbReference>
<dbReference type="EMBL" id="LIBO01000097">
    <property type="protein sequence ID" value="KRO62310.1"/>
    <property type="molecule type" value="Genomic_DNA"/>
</dbReference>
<feature type="transmembrane region" description="Helical" evidence="1">
    <location>
        <begin position="99"/>
        <end position="126"/>
    </location>
</feature>
<dbReference type="Pfam" id="PF11821">
    <property type="entry name" value="ActD"/>
    <property type="match status" value="1"/>
</dbReference>
<keyword evidence="1" id="KW-0472">Membrane</keyword>
<sequence length="195" mass="21703">MSRSSSSLFGLGAEFSSASALLGAAEKIHAKGFRKWDVYSPFPIHGMDHAMGFKRSRVSLFSLIGGCIGLTTAFFLIYYTSALNYPLITQGKPYFSLEASFPIFFELTILITAFGTILGLLLLTLLPRLHHPVFNWDRFQRATDDGFFLVLEAQDPQFHSESSHKLLEGIGGMHITEIFQDPEESPHPVRAEVST</sequence>
<organism evidence="2 3">
    <name type="scientific">Verrucomicrobia subdivision 6 bacterium BACL9 MAG-120507-bin52</name>
    <dbReference type="NCBI Taxonomy" id="1655590"/>
    <lineage>
        <taxon>Bacteria</taxon>
        <taxon>Pseudomonadati</taxon>
        <taxon>Verrucomicrobiota</taxon>
        <taxon>Verrucomicrobiia</taxon>
        <taxon>Verrucomicrobiales</taxon>
        <taxon>Verrucomicrobia subdivision 6</taxon>
    </lineage>
</organism>
<gene>
    <name evidence="2" type="ORF">ABR82_05220</name>
</gene>
<name>A0A0R2RIP5_9BACT</name>
<dbReference type="AlphaFoldDB" id="A0A0R2RIP5"/>
<reference evidence="2 3" key="1">
    <citation type="submission" date="2015-10" db="EMBL/GenBank/DDBJ databases">
        <title>Metagenome-Assembled Genomes uncover a global brackish microbiome.</title>
        <authorList>
            <person name="Hugerth L.W."/>
            <person name="Larsson J."/>
            <person name="Alneberg J."/>
            <person name="Lindh M.V."/>
            <person name="Legrand C."/>
            <person name="Pinhassi J."/>
            <person name="Andersson A.F."/>
        </authorList>
    </citation>
    <scope>NUCLEOTIDE SEQUENCE [LARGE SCALE GENOMIC DNA]</scope>
    <source>
        <strain evidence="2">BACL18 MAG-120507-bin52</strain>
    </source>
</reference>
<dbReference type="Proteomes" id="UP000051269">
    <property type="component" value="Unassembled WGS sequence"/>
</dbReference>
<protein>
    <recommendedName>
        <fullName evidence="4">Quinol:cytochrome C oxidoreductase</fullName>
    </recommendedName>
</protein>
<comment type="caution">
    <text evidence="2">The sequence shown here is derived from an EMBL/GenBank/DDBJ whole genome shotgun (WGS) entry which is preliminary data.</text>
</comment>
<evidence type="ECO:0008006" key="4">
    <source>
        <dbReference type="Google" id="ProtNLM"/>
    </source>
</evidence>
<evidence type="ECO:0000313" key="3">
    <source>
        <dbReference type="Proteomes" id="UP000051269"/>
    </source>
</evidence>
<dbReference type="PANTHER" id="PTHR40394">
    <property type="entry name" value="LIPOPROTEIN-RELATED"/>
    <property type="match status" value="1"/>
</dbReference>
<keyword evidence="1" id="KW-0812">Transmembrane</keyword>
<evidence type="ECO:0000256" key="1">
    <source>
        <dbReference type="SAM" id="Phobius"/>
    </source>
</evidence>
<accession>A0A0R2RIP5</accession>
<keyword evidence="1" id="KW-1133">Transmembrane helix</keyword>
<evidence type="ECO:0000313" key="2">
    <source>
        <dbReference type="EMBL" id="KRO62310.1"/>
    </source>
</evidence>
<proteinExistence type="predicted"/>
<feature type="transmembrane region" description="Helical" evidence="1">
    <location>
        <begin position="58"/>
        <end position="79"/>
    </location>
</feature>